<dbReference type="AlphaFoldDB" id="A0A5C3LKJ0"/>
<keyword evidence="3" id="KW-1185">Reference proteome</keyword>
<dbReference type="STRING" id="68775.A0A5C3LKJ0"/>
<dbReference type="InterPro" id="IPR027417">
    <property type="entry name" value="P-loop_NTPase"/>
</dbReference>
<dbReference type="SUPFAM" id="SSF52540">
    <property type="entry name" value="P-loop containing nucleoside triphosphate hydrolases"/>
    <property type="match status" value="1"/>
</dbReference>
<dbReference type="OrthoDB" id="193716at2759"/>
<feature type="region of interest" description="Disordered" evidence="1">
    <location>
        <begin position="52"/>
        <end position="73"/>
    </location>
</feature>
<proteinExistence type="predicted"/>
<gene>
    <name evidence="2" type="ORF">BDQ12DRAFT_727567</name>
</gene>
<accession>A0A5C3LKJ0</accession>
<sequence length="240" mass="27682">MLAMAHNHKYKFSGHGDMIEERWALSSTGREQELQSKRNLSTMELPQATDSREHQMNETLNTHQRQKNSKGNTEFSATARQAYLILDEADTLLDMGFHDDIEAGKEHLPHCPQRQTFLFFHGLPCDPTDYTFHPGQEACILPHYPSEPRAQITHLARLIVHNQLIHPHTSNIIDILPTTKMTQLFASLLRETPRRVLPSSRHTRIYELHSKDQMTQRTLRSEMFRNDDSSASILNTSHVP</sequence>
<organism evidence="2 3">
    <name type="scientific">Crucibulum laeve</name>
    <dbReference type="NCBI Taxonomy" id="68775"/>
    <lineage>
        <taxon>Eukaryota</taxon>
        <taxon>Fungi</taxon>
        <taxon>Dikarya</taxon>
        <taxon>Basidiomycota</taxon>
        <taxon>Agaricomycotina</taxon>
        <taxon>Agaricomycetes</taxon>
        <taxon>Agaricomycetidae</taxon>
        <taxon>Agaricales</taxon>
        <taxon>Agaricineae</taxon>
        <taxon>Nidulariaceae</taxon>
        <taxon>Crucibulum</taxon>
    </lineage>
</organism>
<feature type="compositionally biased region" description="Polar residues" evidence="1">
    <location>
        <begin position="57"/>
        <end position="73"/>
    </location>
</feature>
<name>A0A5C3LKJ0_9AGAR</name>
<reference evidence="2 3" key="1">
    <citation type="journal article" date="2019" name="Nat. Ecol. Evol.">
        <title>Megaphylogeny resolves global patterns of mushroom evolution.</title>
        <authorList>
            <person name="Varga T."/>
            <person name="Krizsan K."/>
            <person name="Foldi C."/>
            <person name="Dima B."/>
            <person name="Sanchez-Garcia M."/>
            <person name="Sanchez-Ramirez S."/>
            <person name="Szollosi G.J."/>
            <person name="Szarkandi J.G."/>
            <person name="Papp V."/>
            <person name="Albert L."/>
            <person name="Andreopoulos W."/>
            <person name="Angelini C."/>
            <person name="Antonin V."/>
            <person name="Barry K.W."/>
            <person name="Bougher N.L."/>
            <person name="Buchanan P."/>
            <person name="Buyck B."/>
            <person name="Bense V."/>
            <person name="Catcheside P."/>
            <person name="Chovatia M."/>
            <person name="Cooper J."/>
            <person name="Damon W."/>
            <person name="Desjardin D."/>
            <person name="Finy P."/>
            <person name="Geml J."/>
            <person name="Haridas S."/>
            <person name="Hughes K."/>
            <person name="Justo A."/>
            <person name="Karasinski D."/>
            <person name="Kautmanova I."/>
            <person name="Kiss B."/>
            <person name="Kocsube S."/>
            <person name="Kotiranta H."/>
            <person name="LaButti K.M."/>
            <person name="Lechner B.E."/>
            <person name="Liimatainen K."/>
            <person name="Lipzen A."/>
            <person name="Lukacs Z."/>
            <person name="Mihaltcheva S."/>
            <person name="Morgado L.N."/>
            <person name="Niskanen T."/>
            <person name="Noordeloos M.E."/>
            <person name="Ohm R.A."/>
            <person name="Ortiz-Santana B."/>
            <person name="Ovrebo C."/>
            <person name="Racz N."/>
            <person name="Riley R."/>
            <person name="Savchenko A."/>
            <person name="Shiryaev A."/>
            <person name="Soop K."/>
            <person name="Spirin V."/>
            <person name="Szebenyi C."/>
            <person name="Tomsovsky M."/>
            <person name="Tulloss R.E."/>
            <person name="Uehling J."/>
            <person name="Grigoriev I.V."/>
            <person name="Vagvolgyi C."/>
            <person name="Papp T."/>
            <person name="Martin F.M."/>
            <person name="Miettinen O."/>
            <person name="Hibbett D.S."/>
            <person name="Nagy L.G."/>
        </authorList>
    </citation>
    <scope>NUCLEOTIDE SEQUENCE [LARGE SCALE GENOMIC DNA]</scope>
    <source>
        <strain evidence="2 3">CBS 166.37</strain>
    </source>
</reference>
<dbReference type="Proteomes" id="UP000308652">
    <property type="component" value="Unassembled WGS sequence"/>
</dbReference>
<evidence type="ECO:0000313" key="2">
    <source>
        <dbReference type="EMBL" id="TFK33624.1"/>
    </source>
</evidence>
<dbReference type="EMBL" id="ML213644">
    <property type="protein sequence ID" value="TFK33624.1"/>
    <property type="molecule type" value="Genomic_DNA"/>
</dbReference>
<dbReference type="Gene3D" id="3.40.50.300">
    <property type="entry name" value="P-loop containing nucleotide triphosphate hydrolases"/>
    <property type="match status" value="1"/>
</dbReference>
<protein>
    <recommendedName>
        <fullName evidence="4">Helicase ATP-binding domain-containing protein</fullName>
    </recommendedName>
</protein>
<evidence type="ECO:0000256" key="1">
    <source>
        <dbReference type="SAM" id="MobiDB-lite"/>
    </source>
</evidence>
<evidence type="ECO:0008006" key="4">
    <source>
        <dbReference type="Google" id="ProtNLM"/>
    </source>
</evidence>
<evidence type="ECO:0000313" key="3">
    <source>
        <dbReference type="Proteomes" id="UP000308652"/>
    </source>
</evidence>